<evidence type="ECO:0000313" key="2">
    <source>
        <dbReference type="EMBL" id="EIT68958.1"/>
    </source>
</evidence>
<evidence type="ECO:0000256" key="1">
    <source>
        <dbReference type="SAM" id="MobiDB-lite"/>
    </source>
</evidence>
<organism evidence="2 3">
    <name type="scientific">Hydrocarboniphaga effusa AP103</name>
    <dbReference type="NCBI Taxonomy" id="1172194"/>
    <lineage>
        <taxon>Bacteria</taxon>
        <taxon>Pseudomonadati</taxon>
        <taxon>Pseudomonadota</taxon>
        <taxon>Gammaproteobacteria</taxon>
        <taxon>Nevskiales</taxon>
        <taxon>Nevskiaceae</taxon>
        <taxon>Hydrocarboniphaga</taxon>
    </lineage>
</organism>
<keyword evidence="3" id="KW-1185">Reference proteome</keyword>
<feature type="region of interest" description="Disordered" evidence="1">
    <location>
        <begin position="1"/>
        <end position="21"/>
    </location>
</feature>
<evidence type="ECO:0000313" key="3">
    <source>
        <dbReference type="Proteomes" id="UP000003704"/>
    </source>
</evidence>
<dbReference type="STRING" id="1172194.WQQ_25400"/>
<gene>
    <name evidence="2" type="ORF">WQQ_25400</name>
</gene>
<name>I8T5I7_9GAMM</name>
<reference evidence="2 3" key="1">
    <citation type="journal article" date="2012" name="J. Bacteriol.">
        <title>Genome Sequence of n-Alkane-Degrading Hydrocarboniphaga effusa Strain AP103T (ATCC BAA-332T).</title>
        <authorList>
            <person name="Chang H.K."/>
            <person name="Zylstra G.J."/>
            <person name="Chae J.C."/>
        </authorList>
    </citation>
    <scope>NUCLEOTIDE SEQUENCE [LARGE SCALE GENOMIC DNA]</scope>
    <source>
        <strain evidence="2 3">AP103</strain>
    </source>
</reference>
<accession>I8T5I7</accession>
<comment type="caution">
    <text evidence="2">The sequence shown here is derived from an EMBL/GenBank/DDBJ whole genome shotgun (WGS) entry which is preliminary data.</text>
</comment>
<feature type="compositionally biased region" description="Polar residues" evidence="1">
    <location>
        <begin position="1"/>
        <end position="13"/>
    </location>
</feature>
<protein>
    <submittedName>
        <fullName evidence="2">Uncharacterized protein</fullName>
    </submittedName>
</protein>
<sequence length="50" mass="5740">MPGLASSDSAQDLTDTRRIERSTGEWIAAKARARRVNRCNPELPRDWKRT</sequence>
<proteinExistence type="predicted"/>
<dbReference type="Proteomes" id="UP000003704">
    <property type="component" value="Unassembled WGS sequence"/>
</dbReference>
<dbReference type="EMBL" id="AKGD01000002">
    <property type="protein sequence ID" value="EIT68958.1"/>
    <property type="molecule type" value="Genomic_DNA"/>
</dbReference>
<dbReference type="AlphaFoldDB" id="I8T5I7"/>